<dbReference type="InterPro" id="IPR035940">
    <property type="entry name" value="CAP_sf"/>
</dbReference>
<dbReference type="InterPro" id="IPR014044">
    <property type="entry name" value="CAP_dom"/>
</dbReference>
<feature type="domain" description="SCP" evidence="1">
    <location>
        <begin position="99"/>
        <end position="202"/>
    </location>
</feature>
<sequence>MGFGLNMKNLFCRKTIIQLALMTIVFFLFPGLLLSQDASETKLFPLWPENRPSLDLKKALEIYSEISKKNSTRAPYFGKPFECVSGTPDASWMEGQKKLLNLYRSLAGSPDLQYSEEMNSKAAKGALITAANRWPNHYPPKTSKCYSEEGAYVTAHSSLSHGAIHTSIHDWIDDNGVTDVGHRLPTIHPGTLKIGIGAVGDGMVLFSEDMEKNQKDSYLAIWPPPGFVPKYFALGYKSFTFSITPSMNKTDVLDFGTAEAKVKLNGWPRPVISSSKRPWGSFLFEVGFGDQTKLEKALKETGVSLDVSVGPVTIRGKKAEIRYRIVFYDSENEILPTVPMKEPGFYPWKD</sequence>
<gene>
    <name evidence="2" type="ORF">EHS15_18895</name>
</gene>
<reference evidence="2" key="1">
    <citation type="journal article" date="2019" name="PLoS Negl. Trop. Dis.">
        <title>Revisiting the worldwide diversity of Leptospira species in the environment.</title>
        <authorList>
            <person name="Vincent A.T."/>
            <person name="Schiettekatte O."/>
            <person name="Bourhy P."/>
            <person name="Veyrier F.J."/>
            <person name="Picardeau M."/>
        </authorList>
    </citation>
    <scope>NUCLEOTIDE SEQUENCE [LARGE SCALE GENOMIC DNA]</scope>
    <source>
        <strain evidence="2">201300427</strain>
    </source>
</reference>
<name>A0A4R9LTH8_9LEPT</name>
<dbReference type="SUPFAM" id="SSF55797">
    <property type="entry name" value="PR-1-like"/>
    <property type="match status" value="1"/>
</dbReference>
<evidence type="ECO:0000313" key="2">
    <source>
        <dbReference type="EMBL" id="TGN16915.1"/>
    </source>
</evidence>
<evidence type="ECO:0000259" key="1">
    <source>
        <dbReference type="Pfam" id="PF00188"/>
    </source>
</evidence>
<evidence type="ECO:0000313" key="3">
    <source>
        <dbReference type="Proteomes" id="UP000298058"/>
    </source>
</evidence>
<protein>
    <recommendedName>
        <fullName evidence="1">SCP domain-containing protein</fullName>
    </recommendedName>
</protein>
<comment type="caution">
    <text evidence="2">The sequence shown here is derived from an EMBL/GenBank/DDBJ whole genome shotgun (WGS) entry which is preliminary data.</text>
</comment>
<proteinExistence type="predicted"/>
<dbReference type="AlphaFoldDB" id="A0A4R9LTH8"/>
<dbReference type="Pfam" id="PF00188">
    <property type="entry name" value="CAP"/>
    <property type="match status" value="1"/>
</dbReference>
<dbReference type="EMBL" id="RQHW01000082">
    <property type="protein sequence ID" value="TGN16915.1"/>
    <property type="molecule type" value="Genomic_DNA"/>
</dbReference>
<organism evidence="2 3">
    <name type="scientific">Leptospira idonii</name>
    <dbReference type="NCBI Taxonomy" id="1193500"/>
    <lineage>
        <taxon>Bacteria</taxon>
        <taxon>Pseudomonadati</taxon>
        <taxon>Spirochaetota</taxon>
        <taxon>Spirochaetia</taxon>
        <taxon>Leptospirales</taxon>
        <taxon>Leptospiraceae</taxon>
        <taxon>Leptospira</taxon>
    </lineage>
</organism>
<dbReference type="OrthoDB" id="1766522at2"/>
<keyword evidence="3" id="KW-1185">Reference proteome</keyword>
<dbReference type="Proteomes" id="UP000298058">
    <property type="component" value="Unassembled WGS sequence"/>
</dbReference>
<accession>A0A4R9LTH8</accession>